<dbReference type="KEGG" id="paun:MJA45_17720"/>
<evidence type="ECO:0000259" key="2">
    <source>
        <dbReference type="Pfam" id="PF14607"/>
    </source>
</evidence>
<dbReference type="Gene3D" id="2.60.120.260">
    <property type="entry name" value="Galactose-binding domain-like"/>
    <property type="match status" value="1"/>
</dbReference>
<dbReference type="InterPro" id="IPR032740">
    <property type="entry name" value="GxDLY"/>
</dbReference>
<dbReference type="InterPro" id="IPR013830">
    <property type="entry name" value="SGNH_hydro"/>
</dbReference>
<dbReference type="Gene3D" id="3.40.50.1110">
    <property type="entry name" value="SGNH hydrolase"/>
    <property type="match status" value="1"/>
</dbReference>
<dbReference type="AlphaFoldDB" id="A0AA96RD61"/>
<reference evidence="3 4" key="1">
    <citation type="submission" date="2022-02" db="EMBL/GenBank/DDBJ databases">
        <title>Paenibacillus sp. MBLB1776 Whole Genome Shotgun Sequencing.</title>
        <authorList>
            <person name="Hwang C.Y."/>
            <person name="Cho E.-S."/>
            <person name="Seo M.-J."/>
        </authorList>
    </citation>
    <scope>NUCLEOTIDE SEQUENCE [LARGE SCALE GENOMIC DNA]</scope>
    <source>
        <strain evidence="3 4">MBLB1776</strain>
    </source>
</reference>
<evidence type="ECO:0000313" key="4">
    <source>
        <dbReference type="Proteomes" id="UP001305702"/>
    </source>
</evidence>
<keyword evidence="4" id="KW-1185">Reference proteome</keyword>
<dbReference type="RefSeq" id="WP_315603234.1">
    <property type="nucleotide sequence ID" value="NZ_CP130318.1"/>
</dbReference>
<keyword evidence="3" id="KW-0378">Hydrolase</keyword>
<dbReference type="EC" id="3.1.-.-" evidence="3"/>
<dbReference type="GO" id="GO:0016787">
    <property type="term" value="F:hydrolase activity"/>
    <property type="evidence" value="ECO:0007669"/>
    <property type="project" value="UniProtKB-KW"/>
</dbReference>
<dbReference type="SUPFAM" id="SSF52266">
    <property type="entry name" value="SGNH hydrolase"/>
    <property type="match status" value="1"/>
</dbReference>
<proteinExistence type="predicted"/>
<dbReference type="Proteomes" id="UP001305702">
    <property type="component" value="Chromosome"/>
</dbReference>
<dbReference type="Pfam" id="PF14606">
    <property type="entry name" value="Lipase_GDSL_3"/>
    <property type="match status" value="1"/>
</dbReference>
<gene>
    <name evidence="3" type="ORF">MJA45_17720</name>
</gene>
<feature type="domain" description="SGNH hydrolase-type esterase N-terminal" evidence="2">
    <location>
        <begin position="26"/>
        <end position="171"/>
    </location>
</feature>
<name>A0AA96RD61_9BACL</name>
<dbReference type="EMBL" id="CP130318">
    <property type="protein sequence ID" value="WNQ09462.1"/>
    <property type="molecule type" value="Genomic_DNA"/>
</dbReference>
<organism evidence="3 4">
    <name type="scientific">Paenibacillus aurantius</name>
    <dbReference type="NCBI Taxonomy" id="2918900"/>
    <lineage>
        <taxon>Bacteria</taxon>
        <taxon>Bacillati</taxon>
        <taxon>Bacillota</taxon>
        <taxon>Bacilli</taxon>
        <taxon>Bacillales</taxon>
        <taxon>Paenibacillaceae</taxon>
        <taxon>Paenibacillus</taxon>
    </lineage>
</organism>
<evidence type="ECO:0000259" key="1">
    <source>
        <dbReference type="Pfam" id="PF14606"/>
    </source>
</evidence>
<feature type="domain" description="SGNH hydrolase-type esterase" evidence="1">
    <location>
        <begin position="182"/>
        <end position="354"/>
    </location>
</feature>
<dbReference type="Pfam" id="PF14607">
    <property type="entry name" value="GxDLY"/>
    <property type="match status" value="1"/>
</dbReference>
<accession>A0AA96RD61</accession>
<sequence>MDKSSTIRPGSLDKNMTVTALEGEWEWHSPKEKPMAVLGFAWLESEGLYRRLPAHPSETLPPAVDMLADCTAGGQIRFRTNASRIAVRAILGGSPNMYHMPGTGQNGFDVYLGEPGEERYVGTVRFEPHQAAYASLLVDGSPPEGLRTVTINFPLYQSVQEVEVGLSPGAEVAEAVFPQPGRLVFYGTSITQGGCASRPGMSYPQQIGRSLCREVINLGFSGNGKGEPELARIIREIERVDALVLDYESNCTLEGYLSTLEPFIRLYREKNPLTPILVSTKIRYAKEAIQPSLTELRIRKRDFAREVVERLTAEGDANLYWCDGGNHLGERFDECTVDGVHPTDLGFARMAEGIGQHLAGILGIVRK</sequence>
<protein>
    <submittedName>
        <fullName evidence="3">SGNH/GDSL hydrolase family protein</fullName>
        <ecNumber evidence="3">3.1.-.-</ecNumber>
    </submittedName>
</protein>
<dbReference type="InterPro" id="IPR036514">
    <property type="entry name" value="SGNH_hydro_sf"/>
</dbReference>
<evidence type="ECO:0000313" key="3">
    <source>
        <dbReference type="EMBL" id="WNQ09462.1"/>
    </source>
</evidence>